<evidence type="ECO:0000313" key="2">
    <source>
        <dbReference type="EMBL" id="GGY70297.1"/>
    </source>
</evidence>
<evidence type="ECO:0008006" key="4">
    <source>
        <dbReference type="Google" id="ProtNLM"/>
    </source>
</evidence>
<evidence type="ECO:0000256" key="1">
    <source>
        <dbReference type="SAM" id="SignalP"/>
    </source>
</evidence>
<organism evidence="2 3">
    <name type="scientific">Streptomyces xanthochromogenes</name>
    <dbReference type="NCBI Taxonomy" id="67384"/>
    <lineage>
        <taxon>Bacteria</taxon>
        <taxon>Bacillati</taxon>
        <taxon>Actinomycetota</taxon>
        <taxon>Actinomycetes</taxon>
        <taxon>Kitasatosporales</taxon>
        <taxon>Streptomycetaceae</taxon>
        <taxon>Streptomyces</taxon>
    </lineage>
</organism>
<reference evidence="3" key="1">
    <citation type="journal article" date="2019" name="Int. J. Syst. Evol. Microbiol.">
        <title>The Global Catalogue of Microorganisms (GCM) 10K type strain sequencing project: providing services to taxonomists for standard genome sequencing and annotation.</title>
        <authorList>
            <consortium name="The Broad Institute Genomics Platform"/>
            <consortium name="The Broad Institute Genome Sequencing Center for Infectious Disease"/>
            <person name="Wu L."/>
            <person name="Ma J."/>
        </authorList>
    </citation>
    <scope>NUCLEOTIDE SEQUENCE [LARGE SCALE GENOMIC DNA]</scope>
    <source>
        <strain evidence="3">JCM 4594</strain>
    </source>
</reference>
<dbReference type="GeneID" id="96295402"/>
<sequence>MSRTKMFAVAAVTGVAILGATPAFATNIDRARTGVSAWSHGANGQIAVADTKGDSHEVYANYDRKYNKNLELRNSSGNGTTAYSANDTGNPVQDIQACVAINFQPDDCTVWWSDR</sequence>
<evidence type="ECO:0000313" key="3">
    <source>
        <dbReference type="Proteomes" id="UP000600946"/>
    </source>
</evidence>
<comment type="caution">
    <text evidence="2">The sequence shown here is derived from an EMBL/GenBank/DDBJ whole genome shotgun (WGS) entry which is preliminary data.</text>
</comment>
<dbReference type="EMBL" id="BMUU01000023">
    <property type="protein sequence ID" value="GGY70297.1"/>
    <property type="molecule type" value="Genomic_DNA"/>
</dbReference>
<feature type="chain" id="PRO_5045828104" description="Secreted protein" evidence="1">
    <location>
        <begin position="26"/>
        <end position="115"/>
    </location>
</feature>
<feature type="signal peptide" evidence="1">
    <location>
        <begin position="1"/>
        <end position="25"/>
    </location>
</feature>
<dbReference type="Proteomes" id="UP000600946">
    <property type="component" value="Unassembled WGS sequence"/>
</dbReference>
<keyword evidence="3" id="KW-1185">Reference proteome</keyword>
<name>A0ABQ3AWV6_9ACTN</name>
<protein>
    <recommendedName>
        <fullName evidence="4">Secreted protein</fullName>
    </recommendedName>
</protein>
<accession>A0ABQ3AWV6</accession>
<dbReference type="RefSeq" id="WP_161248566.1">
    <property type="nucleotide sequence ID" value="NZ_BMUU01000023.1"/>
</dbReference>
<keyword evidence="1" id="KW-0732">Signal</keyword>
<proteinExistence type="predicted"/>
<gene>
    <name evidence="2" type="ORF">GCM10010326_75720</name>
</gene>